<protein>
    <submittedName>
        <fullName evidence="7">Guanosine-diphosphatase</fullName>
        <ecNumber evidence="7">3.6.1.42</ecNumber>
    </submittedName>
</protein>
<gene>
    <name evidence="7" type="primary">GDA1_2</name>
    <name evidence="7" type="ORF">H4219_004194</name>
</gene>
<feature type="active site" description="Proton acceptor" evidence="3">
    <location>
        <position position="198"/>
    </location>
</feature>
<evidence type="ECO:0000256" key="2">
    <source>
        <dbReference type="ARBA" id="ARBA00022801"/>
    </source>
</evidence>
<name>A0A9W8DN74_9FUNG</name>
<keyword evidence="4" id="KW-0067">ATP-binding</keyword>
<reference evidence="7" key="1">
    <citation type="submission" date="2022-07" db="EMBL/GenBank/DDBJ databases">
        <title>Phylogenomic reconstructions and comparative analyses of Kickxellomycotina fungi.</title>
        <authorList>
            <person name="Reynolds N.K."/>
            <person name="Stajich J.E."/>
            <person name="Barry K."/>
            <person name="Grigoriev I.V."/>
            <person name="Crous P."/>
            <person name="Smith M.E."/>
        </authorList>
    </citation>
    <scope>NUCLEOTIDE SEQUENCE</scope>
    <source>
        <strain evidence="7">NBRC 100468</strain>
    </source>
</reference>
<dbReference type="GO" id="GO:0004382">
    <property type="term" value="F:GDP phosphatase activity"/>
    <property type="evidence" value="ECO:0007669"/>
    <property type="project" value="UniProtKB-EC"/>
</dbReference>
<evidence type="ECO:0000256" key="4">
    <source>
        <dbReference type="PIRSR" id="PIRSR600407-2"/>
    </source>
</evidence>
<feature type="compositionally biased region" description="Low complexity" evidence="5">
    <location>
        <begin position="299"/>
        <end position="327"/>
    </location>
</feature>
<dbReference type="Gene3D" id="3.30.420.40">
    <property type="match status" value="1"/>
</dbReference>
<dbReference type="EMBL" id="JANBPU010000136">
    <property type="protein sequence ID" value="KAJ1915664.1"/>
    <property type="molecule type" value="Genomic_DNA"/>
</dbReference>
<dbReference type="EC" id="3.6.1.42" evidence="7"/>
<keyword evidence="4" id="KW-0547">Nucleotide-binding</keyword>
<evidence type="ECO:0000313" key="7">
    <source>
        <dbReference type="EMBL" id="KAJ1915664.1"/>
    </source>
</evidence>
<proteinExistence type="inferred from homology"/>
<dbReference type="InterPro" id="IPR000407">
    <property type="entry name" value="GDA1_CD39_NTPase"/>
</dbReference>
<keyword evidence="6" id="KW-0732">Signal</keyword>
<comment type="caution">
    <text evidence="7">The sequence shown here is derived from an EMBL/GenBank/DDBJ whole genome shotgun (WGS) entry which is preliminary data.</text>
</comment>
<evidence type="ECO:0000313" key="8">
    <source>
        <dbReference type="Proteomes" id="UP001150538"/>
    </source>
</evidence>
<dbReference type="Pfam" id="PF01150">
    <property type="entry name" value="GDA1_CD39"/>
    <property type="match status" value="1"/>
</dbReference>
<evidence type="ECO:0000256" key="3">
    <source>
        <dbReference type="PIRSR" id="PIRSR600407-1"/>
    </source>
</evidence>
<evidence type="ECO:0000256" key="6">
    <source>
        <dbReference type="SAM" id="SignalP"/>
    </source>
</evidence>
<keyword evidence="8" id="KW-1185">Reference proteome</keyword>
<feature type="region of interest" description="Disordered" evidence="5">
    <location>
        <begin position="23"/>
        <end position="45"/>
    </location>
</feature>
<sequence length="484" mass="51770">MLFSKLSFFAVLVAAVTAAPAPAPSGAAKDNSTAPAAPNKCGPDAGGPVNGTWSADTALTTDKCKTAYGGRPLVQYAAILDAGSTGTRVHIYKFNNCKKNPEVEVEIYKKVKPGLSSFTSKPQDAANSVKPLLSWTMEMIPKELHAKTPIALKATAGLRMLDKAVSQKILDAVHTEIKSSTDFLLPKDPVVVMGGDMEGVYAWWSLNVLLGDIDDTNSKTVGTIEMGGASTQFAFLPATKVDMPADLQDTVTVDGKNRTLYTHSYLGFGEIEARTKVFNSIVSDAAAKGQTKVSNPCFNSTFSSNTPPENTSNNKPTPGKVTVTGTNSTSTNNFDQCYQVVKAALNLNKTCEKAPCAFDGISQPDLKTAFPDDRGIYLLSSFYDNIEVFSLGESVTINDLKAAGSKLCQHDRSLIANLPKTSGYQWLVDGDYGCVDMVFSVALLQEGFKISPTRKLYTADSVNGFNTGWTLSAAIDIIENQINV</sequence>
<feature type="region of interest" description="Disordered" evidence="5">
    <location>
        <begin position="298"/>
        <end position="327"/>
    </location>
</feature>
<dbReference type="AlphaFoldDB" id="A0A9W8DN74"/>
<dbReference type="OrthoDB" id="6372431at2759"/>
<evidence type="ECO:0000256" key="5">
    <source>
        <dbReference type="SAM" id="MobiDB-lite"/>
    </source>
</evidence>
<organism evidence="7 8">
    <name type="scientific">Mycoemilia scoparia</name>
    <dbReference type="NCBI Taxonomy" id="417184"/>
    <lineage>
        <taxon>Eukaryota</taxon>
        <taxon>Fungi</taxon>
        <taxon>Fungi incertae sedis</taxon>
        <taxon>Zoopagomycota</taxon>
        <taxon>Kickxellomycotina</taxon>
        <taxon>Kickxellomycetes</taxon>
        <taxon>Kickxellales</taxon>
        <taxon>Kickxellaceae</taxon>
        <taxon>Mycoemilia</taxon>
    </lineage>
</organism>
<evidence type="ECO:0000256" key="1">
    <source>
        <dbReference type="ARBA" id="ARBA00009283"/>
    </source>
</evidence>
<dbReference type="GO" id="GO:0005524">
    <property type="term" value="F:ATP binding"/>
    <property type="evidence" value="ECO:0007669"/>
    <property type="project" value="UniProtKB-KW"/>
</dbReference>
<keyword evidence="2 7" id="KW-0378">Hydrolase</keyword>
<accession>A0A9W8DN74</accession>
<feature type="chain" id="PRO_5040988614" evidence="6">
    <location>
        <begin position="19"/>
        <end position="484"/>
    </location>
</feature>
<feature type="binding site" evidence="4">
    <location>
        <begin position="228"/>
        <end position="232"/>
    </location>
    <ligand>
        <name>ATP</name>
        <dbReference type="ChEBI" id="CHEBI:30616"/>
    </ligand>
</feature>
<dbReference type="PANTHER" id="PTHR11782">
    <property type="entry name" value="ADENOSINE/GUANOSINE DIPHOSPHATASE"/>
    <property type="match status" value="1"/>
</dbReference>
<dbReference type="Proteomes" id="UP001150538">
    <property type="component" value="Unassembled WGS sequence"/>
</dbReference>
<dbReference type="Gene3D" id="3.30.420.150">
    <property type="entry name" value="Exopolyphosphatase. Domain 2"/>
    <property type="match status" value="1"/>
</dbReference>
<comment type="similarity">
    <text evidence="1">Belongs to the GDA1/CD39 NTPase family.</text>
</comment>
<feature type="signal peptide" evidence="6">
    <location>
        <begin position="1"/>
        <end position="18"/>
    </location>
</feature>